<dbReference type="PROSITE" id="PS00903">
    <property type="entry name" value="CYT_DCMP_DEAMINASES_1"/>
    <property type="match status" value="1"/>
</dbReference>
<dbReference type="InterPro" id="IPR002125">
    <property type="entry name" value="CMP_dCMP_dom"/>
</dbReference>
<gene>
    <name evidence="4" type="ORF">ISS99_00350</name>
</gene>
<dbReference type="RefSeq" id="WP_204629575.1">
    <property type="nucleotide sequence ID" value="NZ_BSOC01000006.1"/>
</dbReference>
<evidence type="ECO:0000256" key="2">
    <source>
        <dbReference type="ARBA" id="ARBA00022833"/>
    </source>
</evidence>
<dbReference type="InterPro" id="IPR016192">
    <property type="entry name" value="APOBEC/CMP_deaminase_Zn-bd"/>
</dbReference>
<dbReference type="InterPro" id="IPR016193">
    <property type="entry name" value="Cytidine_deaminase-like"/>
</dbReference>
<dbReference type="SUPFAM" id="SSF53927">
    <property type="entry name" value="Cytidine deaminase-like"/>
    <property type="match status" value="1"/>
</dbReference>
<accession>A0ABS2K9Y0</accession>
<evidence type="ECO:0000313" key="4">
    <source>
        <dbReference type="EMBL" id="MBM7127959.1"/>
    </source>
</evidence>
<name>A0ABS2K9Y0_9GAMM</name>
<evidence type="ECO:0000256" key="1">
    <source>
        <dbReference type="ARBA" id="ARBA00022723"/>
    </source>
</evidence>
<reference evidence="4" key="1">
    <citation type="submission" date="2020-10" db="EMBL/GenBank/DDBJ databases">
        <title>Phylogeny of dyella-like bacteria.</title>
        <authorList>
            <person name="Fu J."/>
        </authorList>
    </citation>
    <scope>NUCLEOTIDE SEQUENCE</scope>
    <source>
        <strain evidence="4">DHON07</strain>
    </source>
</reference>
<dbReference type="Gene3D" id="3.40.140.10">
    <property type="entry name" value="Cytidine Deaminase, domain 2"/>
    <property type="match status" value="1"/>
</dbReference>
<dbReference type="EMBL" id="JADIKF010000027">
    <property type="protein sequence ID" value="MBM7127959.1"/>
    <property type="molecule type" value="Genomic_DNA"/>
</dbReference>
<sequence length="377" mass="40085">MPKKLHDFWTTDVPALGEGKNVAGFILGNKFKYVVSENVALPAAVNALQLCNKRGRVYTNSADALKWLKHYPALNIKSSANLVADNGDGAKSITPERVAVLTWPKQIESLGFTGPLAGGGLYAAASSVMAQGKAYAPASGKDKALVSALRYYMLAAYSLVDISAEESFAGLKNYVGALLVSDAGEILSAGINTGAFRHAEVSMLLSYFRKNPGVTKIPERSIIFSTLTPCRGCTGYLELSKSASSVIYFGQMDTGKDGKVGAKISKQLSDQTKAPQGVEKEKFSIKLEDEVGAVVTLATCSKINKTQIDTGLSNCMGEGSIATQIGHSADAKKVLRSASEALIHKVLKDRPADAEQDVKHQVLQYVCSWLGTVKLGA</sequence>
<dbReference type="Proteomes" id="UP001430193">
    <property type="component" value="Unassembled WGS sequence"/>
</dbReference>
<keyword evidence="5" id="KW-1185">Reference proteome</keyword>
<organism evidence="4 5">
    <name type="scientific">Dyella mobilis</name>
    <dbReference type="NCBI Taxonomy" id="1849582"/>
    <lineage>
        <taxon>Bacteria</taxon>
        <taxon>Pseudomonadati</taxon>
        <taxon>Pseudomonadota</taxon>
        <taxon>Gammaproteobacteria</taxon>
        <taxon>Lysobacterales</taxon>
        <taxon>Rhodanobacteraceae</taxon>
        <taxon>Dyella</taxon>
    </lineage>
</organism>
<proteinExistence type="predicted"/>
<protein>
    <recommendedName>
        <fullName evidence="3">CMP/dCMP-type deaminase domain-containing protein</fullName>
    </recommendedName>
</protein>
<comment type="caution">
    <text evidence="4">The sequence shown here is derived from an EMBL/GenBank/DDBJ whole genome shotgun (WGS) entry which is preliminary data.</text>
</comment>
<evidence type="ECO:0000259" key="3">
    <source>
        <dbReference type="Pfam" id="PF00383"/>
    </source>
</evidence>
<dbReference type="Pfam" id="PF00383">
    <property type="entry name" value="dCMP_cyt_deam_1"/>
    <property type="match status" value="1"/>
</dbReference>
<evidence type="ECO:0000313" key="5">
    <source>
        <dbReference type="Proteomes" id="UP001430193"/>
    </source>
</evidence>
<keyword evidence="2" id="KW-0862">Zinc</keyword>
<feature type="domain" description="CMP/dCMP-type deaminase" evidence="3">
    <location>
        <begin position="165"/>
        <end position="246"/>
    </location>
</feature>
<keyword evidence="1" id="KW-0479">Metal-binding</keyword>